<dbReference type="Proteomes" id="UP001208692">
    <property type="component" value="Unassembled WGS sequence"/>
</dbReference>
<evidence type="ECO:0000313" key="3">
    <source>
        <dbReference type="EMBL" id="GJM54101.1"/>
    </source>
</evidence>
<evidence type="ECO:0000259" key="1">
    <source>
        <dbReference type="SMART" id="SM00670"/>
    </source>
</evidence>
<evidence type="ECO:0000313" key="5">
    <source>
        <dbReference type="Proteomes" id="UP001208692"/>
    </source>
</evidence>
<keyword evidence="5" id="KW-1185">Reference proteome</keyword>
<dbReference type="PANTHER" id="PTHR36173:SF2">
    <property type="entry name" value="RIBONUCLEASE VAPC16"/>
    <property type="match status" value="1"/>
</dbReference>
<dbReference type="EMBL" id="BQKB01000061">
    <property type="protein sequence ID" value="GJM54101.1"/>
    <property type="molecule type" value="Genomic_DNA"/>
</dbReference>
<name>A0AAV5AUP6_9FLAO</name>
<dbReference type="RefSeq" id="WP_264844931.1">
    <property type="nucleotide sequence ID" value="NZ_BPMA01000001.1"/>
</dbReference>
<accession>A0AAV5AUP6</accession>
<dbReference type="SUPFAM" id="SSF88723">
    <property type="entry name" value="PIN domain-like"/>
    <property type="match status" value="1"/>
</dbReference>
<dbReference type="AlphaFoldDB" id="A0AAV5AUP6"/>
<comment type="caution">
    <text evidence="2">The sequence shown here is derived from an EMBL/GenBank/DDBJ whole genome shotgun (WGS) entry which is preliminary data.</text>
</comment>
<dbReference type="EMBL" id="BQKA01000039">
    <property type="protein sequence ID" value="GJM51089.1"/>
    <property type="molecule type" value="Genomic_DNA"/>
</dbReference>
<dbReference type="PANTHER" id="PTHR36173">
    <property type="entry name" value="RIBONUCLEASE VAPC16-RELATED"/>
    <property type="match status" value="1"/>
</dbReference>
<dbReference type="Pfam" id="PF01850">
    <property type="entry name" value="PIN"/>
    <property type="match status" value="1"/>
</dbReference>
<dbReference type="Gene3D" id="3.40.50.1010">
    <property type="entry name" value="5'-nuclease"/>
    <property type="match status" value="1"/>
</dbReference>
<dbReference type="InterPro" id="IPR052919">
    <property type="entry name" value="TA_system_RNase"/>
</dbReference>
<dbReference type="InterPro" id="IPR002716">
    <property type="entry name" value="PIN_dom"/>
</dbReference>
<feature type="domain" description="PIN" evidence="1">
    <location>
        <begin position="1"/>
        <end position="130"/>
    </location>
</feature>
<proteinExistence type="predicted"/>
<dbReference type="Proteomes" id="UP001207736">
    <property type="component" value="Unassembled WGS sequence"/>
</dbReference>
<gene>
    <name evidence="2" type="ORF">RCZ15_20620</name>
    <name evidence="3" type="ORF">RCZ16_24170</name>
</gene>
<evidence type="ECO:0000313" key="4">
    <source>
        <dbReference type="Proteomes" id="UP001207736"/>
    </source>
</evidence>
<sequence>MRYLLDTNIILILFQGREKEIRKEIAEILENEKNKFFASIISLNEIIQLYRKKKIKGIDYDRYDTPLKFLKSIITQLPLITYLPFEEKHSLKVATLNFVPKHKDPNDLAIIAHAMSKKMTIISTDDLFPAYQKQGAKVIHNKR</sequence>
<organism evidence="2 4">
    <name type="scientific">Capnocytophaga catalasegens</name>
    <dbReference type="NCBI Taxonomy" id="1004260"/>
    <lineage>
        <taxon>Bacteria</taxon>
        <taxon>Pseudomonadati</taxon>
        <taxon>Bacteroidota</taxon>
        <taxon>Flavobacteriia</taxon>
        <taxon>Flavobacteriales</taxon>
        <taxon>Flavobacteriaceae</taxon>
        <taxon>Capnocytophaga</taxon>
    </lineage>
</organism>
<reference evidence="2 5" key="1">
    <citation type="submission" date="2021-11" db="EMBL/GenBank/DDBJ databases">
        <title>Draft genome sequence of Capnocytophaga sp. strain KC07075 isolated from cat oral cavity.</title>
        <authorList>
            <person name="Suzuki M."/>
            <person name="Imaoka K."/>
            <person name="Kimura M."/>
            <person name="Morikawa S."/>
            <person name="Maeda K."/>
        </authorList>
    </citation>
    <scope>NUCLEOTIDE SEQUENCE</scope>
    <source>
        <strain evidence="2">KC07075</strain>
        <strain evidence="3 5">KC07079</strain>
    </source>
</reference>
<protein>
    <recommendedName>
        <fullName evidence="1">PIN domain-containing protein</fullName>
    </recommendedName>
</protein>
<dbReference type="InterPro" id="IPR029060">
    <property type="entry name" value="PIN-like_dom_sf"/>
</dbReference>
<evidence type="ECO:0000313" key="2">
    <source>
        <dbReference type="EMBL" id="GJM51089.1"/>
    </source>
</evidence>
<dbReference type="SMART" id="SM00670">
    <property type="entry name" value="PINc"/>
    <property type="match status" value="1"/>
</dbReference>